<sequence>MGPEMELIYTTTRGNSKNEAAATANNCQQSMRILMELAEVCRKVKRRTRDKVASDSGIARKHEENMKTR</sequence>
<name>A0A4Z1KYI0_9HELO</name>
<accession>A0A4Z1KYI0</accession>
<feature type="compositionally biased region" description="Basic and acidic residues" evidence="1">
    <location>
        <begin position="50"/>
        <end position="69"/>
    </location>
</feature>
<dbReference type="EMBL" id="PQXO01000101">
    <property type="protein sequence ID" value="TGO89602.1"/>
    <property type="molecule type" value="Genomic_DNA"/>
</dbReference>
<organism evidence="2 3">
    <name type="scientific">Botrytis porri</name>
    <dbReference type="NCBI Taxonomy" id="87229"/>
    <lineage>
        <taxon>Eukaryota</taxon>
        <taxon>Fungi</taxon>
        <taxon>Dikarya</taxon>
        <taxon>Ascomycota</taxon>
        <taxon>Pezizomycotina</taxon>
        <taxon>Leotiomycetes</taxon>
        <taxon>Helotiales</taxon>
        <taxon>Sclerotiniaceae</taxon>
        <taxon>Botrytis</taxon>
    </lineage>
</organism>
<proteinExistence type="predicted"/>
<feature type="region of interest" description="Disordered" evidence="1">
    <location>
        <begin position="46"/>
        <end position="69"/>
    </location>
</feature>
<comment type="caution">
    <text evidence="2">The sequence shown here is derived from an EMBL/GenBank/DDBJ whole genome shotgun (WGS) entry which is preliminary data.</text>
</comment>
<evidence type="ECO:0000313" key="2">
    <source>
        <dbReference type="EMBL" id="TGO89602.1"/>
    </source>
</evidence>
<dbReference type="Proteomes" id="UP000297280">
    <property type="component" value="Unassembled WGS sequence"/>
</dbReference>
<dbReference type="AlphaFoldDB" id="A0A4Z1KYI0"/>
<evidence type="ECO:0000313" key="3">
    <source>
        <dbReference type="Proteomes" id="UP000297280"/>
    </source>
</evidence>
<keyword evidence="3" id="KW-1185">Reference proteome</keyword>
<gene>
    <name evidence="2" type="ORF">BPOR_0101g00020</name>
</gene>
<evidence type="ECO:0000256" key="1">
    <source>
        <dbReference type="SAM" id="MobiDB-lite"/>
    </source>
</evidence>
<reference evidence="2 3" key="1">
    <citation type="submission" date="2017-12" db="EMBL/GenBank/DDBJ databases">
        <title>Comparative genomics of Botrytis spp.</title>
        <authorList>
            <person name="Valero-Jimenez C.A."/>
            <person name="Tapia P."/>
            <person name="Veloso J."/>
            <person name="Silva-Moreno E."/>
            <person name="Staats M."/>
            <person name="Valdes J.H."/>
            <person name="Van Kan J.A.L."/>
        </authorList>
    </citation>
    <scope>NUCLEOTIDE SEQUENCE [LARGE SCALE GENOMIC DNA]</scope>
    <source>
        <strain evidence="2 3">MUCL3349</strain>
    </source>
</reference>
<protein>
    <submittedName>
        <fullName evidence="2">Uncharacterized protein</fullName>
    </submittedName>
</protein>